<reference evidence="3" key="1">
    <citation type="submission" date="2016-06" db="UniProtKB">
        <authorList>
            <consortium name="WormBaseParasite"/>
        </authorList>
    </citation>
    <scope>IDENTIFICATION</scope>
</reference>
<evidence type="ECO:0000313" key="2">
    <source>
        <dbReference type="Proteomes" id="UP000271098"/>
    </source>
</evidence>
<evidence type="ECO:0000313" key="3">
    <source>
        <dbReference type="WBParaSite" id="GPUH_0002569001-mRNA-1"/>
    </source>
</evidence>
<dbReference type="EMBL" id="UYRT01106163">
    <property type="protein sequence ID" value="VDN44485.1"/>
    <property type="molecule type" value="Genomic_DNA"/>
</dbReference>
<organism evidence="3">
    <name type="scientific">Gongylonema pulchrum</name>
    <dbReference type="NCBI Taxonomy" id="637853"/>
    <lineage>
        <taxon>Eukaryota</taxon>
        <taxon>Metazoa</taxon>
        <taxon>Ecdysozoa</taxon>
        <taxon>Nematoda</taxon>
        <taxon>Chromadorea</taxon>
        <taxon>Rhabditida</taxon>
        <taxon>Spirurina</taxon>
        <taxon>Spiruromorpha</taxon>
        <taxon>Spiruroidea</taxon>
        <taxon>Gongylonematidae</taxon>
        <taxon>Gongylonema</taxon>
    </lineage>
</organism>
<name>A0A183EXG9_9BILA</name>
<protein>
    <submittedName>
        <fullName evidence="3">Transposase</fullName>
    </submittedName>
</protein>
<dbReference type="WBParaSite" id="GPUH_0002569001-mRNA-1">
    <property type="protein sequence ID" value="GPUH_0002569001-mRNA-1"/>
    <property type="gene ID" value="GPUH_0002569001"/>
</dbReference>
<sequence>MTPKRFCSSQEALRQAYLNPYDESRSSMLNVVRRGRSIVNGQWYLLNEQLLRKLHR</sequence>
<dbReference type="AlphaFoldDB" id="A0A183EXG9"/>
<keyword evidence="2" id="KW-1185">Reference proteome</keyword>
<accession>A0A183EXG9</accession>
<evidence type="ECO:0000313" key="1">
    <source>
        <dbReference type="EMBL" id="VDN44485.1"/>
    </source>
</evidence>
<proteinExistence type="predicted"/>
<gene>
    <name evidence="1" type="ORF">GPUH_LOCUS25661</name>
</gene>
<dbReference type="Proteomes" id="UP000271098">
    <property type="component" value="Unassembled WGS sequence"/>
</dbReference>
<reference evidence="1 2" key="2">
    <citation type="submission" date="2018-11" db="EMBL/GenBank/DDBJ databases">
        <authorList>
            <consortium name="Pathogen Informatics"/>
        </authorList>
    </citation>
    <scope>NUCLEOTIDE SEQUENCE [LARGE SCALE GENOMIC DNA]</scope>
</reference>